<name>A0A8T0H5K9_CERPU</name>
<evidence type="ECO:0000313" key="4">
    <source>
        <dbReference type="Proteomes" id="UP000822688"/>
    </source>
</evidence>
<proteinExistence type="predicted"/>
<dbReference type="EMBL" id="CM026428">
    <property type="protein sequence ID" value="KAG0565977.1"/>
    <property type="molecule type" value="Genomic_DNA"/>
</dbReference>
<comment type="caution">
    <text evidence="2">The sequence shown here is derived from an EMBL/GenBank/DDBJ whole genome shotgun (WGS) entry which is preliminary data.</text>
</comment>
<feature type="region of interest" description="Disordered" evidence="1">
    <location>
        <begin position="170"/>
        <end position="196"/>
    </location>
</feature>
<keyword evidence="4" id="KW-1185">Reference proteome</keyword>
<evidence type="ECO:0000313" key="2">
    <source>
        <dbReference type="EMBL" id="KAG0565977.1"/>
    </source>
</evidence>
<organism evidence="2 4">
    <name type="scientific">Ceratodon purpureus</name>
    <name type="common">Fire moss</name>
    <name type="synonym">Dicranum purpureum</name>
    <dbReference type="NCBI Taxonomy" id="3225"/>
    <lineage>
        <taxon>Eukaryota</taxon>
        <taxon>Viridiplantae</taxon>
        <taxon>Streptophyta</taxon>
        <taxon>Embryophyta</taxon>
        <taxon>Bryophyta</taxon>
        <taxon>Bryophytina</taxon>
        <taxon>Bryopsida</taxon>
        <taxon>Dicranidae</taxon>
        <taxon>Pseudoditrichales</taxon>
        <taxon>Ditrichaceae</taxon>
        <taxon>Ceratodon</taxon>
    </lineage>
</organism>
<sequence length="196" mass="21537">MIRITLTTRDSREQMQAKAIAESKTGADTKELWSIDLIPQLATWLTSSLQFCQLGDSRNRCSVRVTIASLTVRCQSQVDNQGSMWEASTGVNMIVLVPIDSNWVTGMDVPAHFGQLGWRQSCKILLEIKLICLALLCASASPKLSASKFHVDSQPHYSKFAHPEAVHIEVGSSKSPKNNTSRVSETDTALTSGLQF</sequence>
<protein>
    <submittedName>
        <fullName evidence="2">Uncharacterized protein</fullName>
    </submittedName>
</protein>
<accession>A0A8T0H5K9</accession>
<evidence type="ECO:0000256" key="1">
    <source>
        <dbReference type="SAM" id="MobiDB-lite"/>
    </source>
</evidence>
<evidence type="ECO:0000313" key="3">
    <source>
        <dbReference type="EMBL" id="KAG0565979.1"/>
    </source>
</evidence>
<dbReference type="AlphaFoldDB" id="A0A8T0H5K9"/>
<dbReference type="Proteomes" id="UP000822688">
    <property type="component" value="Chromosome 7"/>
</dbReference>
<dbReference type="EMBL" id="CM026428">
    <property type="protein sequence ID" value="KAG0565979.1"/>
    <property type="molecule type" value="Genomic_DNA"/>
</dbReference>
<feature type="compositionally biased region" description="Polar residues" evidence="1">
    <location>
        <begin position="172"/>
        <end position="196"/>
    </location>
</feature>
<gene>
    <name evidence="2" type="ORF">KC19_7G028500</name>
    <name evidence="3" type="ORF">KC19_7G028700</name>
</gene>
<reference evidence="2" key="1">
    <citation type="submission" date="2020-06" db="EMBL/GenBank/DDBJ databases">
        <title>WGS assembly of Ceratodon purpureus strain R40.</title>
        <authorList>
            <person name="Carey S.B."/>
            <person name="Jenkins J."/>
            <person name="Shu S."/>
            <person name="Lovell J.T."/>
            <person name="Sreedasyam A."/>
            <person name="Maumus F."/>
            <person name="Tiley G.P."/>
            <person name="Fernandez-Pozo N."/>
            <person name="Barry K."/>
            <person name="Chen C."/>
            <person name="Wang M."/>
            <person name="Lipzen A."/>
            <person name="Daum C."/>
            <person name="Saski C.A."/>
            <person name="Payton A.C."/>
            <person name="Mcbreen J.C."/>
            <person name="Conrad R.E."/>
            <person name="Kollar L.M."/>
            <person name="Olsson S."/>
            <person name="Huttunen S."/>
            <person name="Landis J.B."/>
            <person name="Wickett N.J."/>
            <person name="Johnson M.G."/>
            <person name="Rensing S.A."/>
            <person name="Grimwood J."/>
            <person name="Schmutz J."/>
            <person name="Mcdaniel S.F."/>
        </authorList>
    </citation>
    <scope>NUCLEOTIDE SEQUENCE</scope>
    <source>
        <strain evidence="2">R40</strain>
    </source>
</reference>